<accession>A0A930VGV7</accession>
<comment type="caution">
    <text evidence="1">The sequence shown here is derived from an EMBL/GenBank/DDBJ whole genome shotgun (WGS) entry which is preliminary data.</text>
</comment>
<sequence>MNADERWFQGHLRELDEAECWELLRSCEVGRVAYVDARGPMVVPVTFVAEDASLLFRVSAYSELARHLPGAEAALEVDDIDYFTRSGWSVVLRGPIEVVPSDELPPVDARPTPWPEGQRSLYLRLTAALVTGRRLLEA</sequence>
<gene>
    <name evidence="1" type="ORF">ISU07_15510</name>
</gene>
<dbReference type="Pfam" id="PF12900">
    <property type="entry name" value="Pyridox_ox_2"/>
    <property type="match status" value="1"/>
</dbReference>
<reference evidence="1" key="1">
    <citation type="submission" date="2020-11" db="EMBL/GenBank/DDBJ databases">
        <title>Nocardioides sp. nov., isolated from Soil of Cynanchum wilfordii Hemsley rhizosphere.</title>
        <authorList>
            <person name="Lee J.-S."/>
            <person name="Suh M.K."/>
            <person name="Kim J.-S."/>
        </authorList>
    </citation>
    <scope>NUCLEOTIDE SEQUENCE</scope>
    <source>
        <strain evidence="1">KCTC 19275</strain>
    </source>
</reference>
<dbReference type="Proteomes" id="UP000640489">
    <property type="component" value="Unassembled WGS sequence"/>
</dbReference>
<dbReference type="EMBL" id="JADKPN010000009">
    <property type="protein sequence ID" value="MBF4764540.1"/>
    <property type="molecule type" value="Genomic_DNA"/>
</dbReference>
<evidence type="ECO:0000313" key="2">
    <source>
        <dbReference type="Proteomes" id="UP000640489"/>
    </source>
</evidence>
<dbReference type="SUPFAM" id="SSF50475">
    <property type="entry name" value="FMN-binding split barrel"/>
    <property type="match status" value="1"/>
</dbReference>
<dbReference type="InterPro" id="IPR012349">
    <property type="entry name" value="Split_barrel_FMN-bd"/>
</dbReference>
<organism evidence="1 2">
    <name type="scientific">Nocardioides islandensis</name>
    <dbReference type="NCBI Taxonomy" id="433663"/>
    <lineage>
        <taxon>Bacteria</taxon>
        <taxon>Bacillati</taxon>
        <taxon>Actinomycetota</taxon>
        <taxon>Actinomycetes</taxon>
        <taxon>Propionibacteriales</taxon>
        <taxon>Nocardioidaceae</taxon>
        <taxon>Nocardioides</taxon>
    </lineage>
</organism>
<name>A0A930VGV7_9ACTN</name>
<dbReference type="InterPro" id="IPR024747">
    <property type="entry name" value="Pyridox_Oxase-rel"/>
</dbReference>
<keyword evidence="2" id="KW-1185">Reference proteome</keyword>
<dbReference type="RefSeq" id="WP_194707722.1">
    <property type="nucleotide sequence ID" value="NZ_JADKPN010000009.1"/>
</dbReference>
<evidence type="ECO:0000313" key="1">
    <source>
        <dbReference type="EMBL" id="MBF4764540.1"/>
    </source>
</evidence>
<dbReference type="Gene3D" id="2.30.110.10">
    <property type="entry name" value="Electron Transport, Fmn-binding Protein, Chain A"/>
    <property type="match status" value="1"/>
</dbReference>
<dbReference type="AlphaFoldDB" id="A0A930VGV7"/>
<protein>
    <submittedName>
        <fullName evidence="1">Pyridoxamine 5'-phosphate oxidase family protein</fullName>
    </submittedName>
</protein>
<proteinExistence type="predicted"/>